<dbReference type="Proteomes" id="UP001476798">
    <property type="component" value="Unassembled WGS sequence"/>
</dbReference>
<evidence type="ECO:0000313" key="1">
    <source>
        <dbReference type="EMBL" id="MEQ2180533.1"/>
    </source>
</evidence>
<organism evidence="1 2">
    <name type="scientific">Goodea atripinnis</name>
    <dbReference type="NCBI Taxonomy" id="208336"/>
    <lineage>
        <taxon>Eukaryota</taxon>
        <taxon>Metazoa</taxon>
        <taxon>Chordata</taxon>
        <taxon>Craniata</taxon>
        <taxon>Vertebrata</taxon>
        <taxon>Euteleostomi</taxon>
        <taxon>Actinopterygii</taxon>
        <taxon>Neopterygii</taxon>
        <taxon>Teleostei</taxon>
        <taxon>Neoteleostei</taxon>
        <taxon>Acanthomorphata</taxon>
        <taxon>Ovalentaria</taxon>
        <taxon>Atherinomorphae</taxon>
        <taxon>Cyprinodontiformes</taxon>
        <taxon>Goodeidae</taxon>
        <taxon>Goodea</taxon>
    </lineage>
</organism>
<dbReference type="EMBL" id="JAHRIO010070040">
    <property type="protein sequence ID" value="MEQ2180533.1"/>
    <property type="molecule type" value="Genomic_DNA"/>
</dbReference>
<sequence length="71" mass="8049">MTNLRSLTFIKNYILYVYRYCQLTLSSGRSIGRPSVAADNQPRCPEPTQWSVGICGLGERDNRKGKEGREP</sequence>
<gene>
    <name evidence="1" type="ORF">GOODEAATRI_002158</name>
</gene>
<proteinExistence type="predicted"/>
<accession>A0ABV0PAP0</accession>
<protein>
    <submittedName>
        <fullName evidence="1">Uncharacterized protein</fullName>
    </submittedName>
</protein>
<comment type="caution">
    <text evidence="1">The sequence shown here is derived from an EMBL/GenBank/DDBJ whole genome shotgun (WGS) entry which is preliminary data.</text>
</comment>
<reference evidence="1 2" key="1">
    <citation type="submission" date="2021-06" db="EMBL/GenBank/DDBJ databases">
        <authorList>
            <person name="Palmer J.M."/>
        </authorList>
    </citation>
    <scope>NUCLEOTIDE SEQUENCE [LARGE SCALE GENOMIC DNA]</scope>
    <source>
        <strain evidence="1 2">GA_2019</strain>
        <tissue evidence="1">Muscle</tissue>
    </source>
</reference>
<name>A0ABV0PAP0_9TELE</name>
<keyword evidence="2" id="KW-1185">Reference proteome</keyword>
<evidence type="ECO:0000313" key="2">
    <source>
        <dbReference type="Proteomes" id="UP001476798"/>
    </source>
</evidence>